<dbReference type="EMBL" id="HBHN01018399">
    <property type="protein sequence ID" value="CAD9726972.1"/>
    <property type="molecule type" value="Transcribed_RNA"/>
</dbReference>
<name>A0A7S2TE28_PROMC</name>
<evidence type="ECO:0000256" key="1">
    <source>
        <dbReference type="SAM" id="MobiDB-lite"/>
    </source>
</evidence>
<evidence type="ECO:0000256" key="2">
    <source>
        <dbReference type="SAM" id="Phobius"/>
    </source>
</evidence>
<feature type="transmembrane region" description="Helical" evidence="2">
    <location>
        <begin position="13"/>
        <end position="33"/>
    </location>
</feature>
<reference evidence="3" key="1">
    <citation type="submission" date="2021-01" db="EMBL/GenBank/DDBJ databases">
        <authorList>
            <person name="Corre E."/>
            <person name="Pelletier E."/>
            <person name="Niang G."/>
            <person name="Scheremetjew M."/>
            <person name="Finn R."/>
            <person name="Kale V."/>
            <person name="Holt S."/>
            <person name="Cochrane G."/>
            <person name="Meng A."/>
            <person name="Brown T."/>
            <person name="Cohen L."/>
        </authorList>
    </citation>
    <scope>NUCLEOTIDE SEQUENCE</scope>
    <source>
        <strain evidence="3">CCCM 845</strain>
    </source>
</reference>
<feature type="region of interest" description="Disordered" evidence="1">
    <location>
        <begin position="69"/>
        <end position="110"/>
    </location>
</feature>
<evidence type="ECO:0000313" key="3">
    <source>
        <dbReference type="EMBL" id="CAD9726972.1"/>
    </source>
</evidence>
<dbReference type="AlphaFoldDB" id="A0A7S2TE28"/>
<proteinExistence type="predicted"/>
<keyword evidence="2" id="KW-0812">Transmembrane</keyword>
<gene>
    <name evidence="3" type="ORF">PMIC02512_LOCUS4573</name>
</gene>
<organism evidence="3">
    <name type="scientific">Prorocentrum micans</name>
    <name type="common">Red tide dinoflagellate</name>
    <dbReference type="NCBI Taxonomy" id="2945"/>
    <lineage>
        <taxon>Eukaryota</taxon>
        <taxon>Sar</taxon>
        <taxon>Alveolata</taxon>
        <taxon>Dinophyceae</taxon>
        <taxon>Prorocentrales</taxon>
        <taxon>Prorocentraceae</taxon>
        <taxon>Prorocentrum</taxon>
    </lineage>
</organism>
<accession>A0A7S2TE28</accession>
<keyword evidence="2" id="KW-1133">Transmembrane helix</keyword>
<protein>
    <submittedName>
        <fullName evidence="3">Uncharacterized protein</fullName>
    </submittedName>
</protein>
<keyword evidence="2" id="KW-0472">Membrane</keyword>
<sequence>MGSAPPTERDEKFFFFFFFFFSKLIDLPGSWLLRRAPEHGGKNELDELVQGAAKVVSSLSCVAVPVLMPPTHGAAPPRAGDRQARGPRHSSSSPSSSATDIAETLSDVDRQRHGGAAGFVVLEPKWLRTP</sequence>